<reference evidence="4" key="1">
    <citation type="submission" date="2025-08" db="UniProtKB">
        <authorList>
            <consortium name="RefSeq"/>
        </authorList>
    </citation>
    <scope>IDENTIFICATION</scope>
</reference>
<feature type="domain" description="Water stress and hypersensitive response" evidence="2">
    <location>
        <begin position="24"/>
        <end position="141"/>
    </location>
</feature>
<dbReference type="InterPro" id="IPR045043">
    <property type="entry name" value="Lea14-like"/>
</dbReference>
<evidence type="ECO:0000259" key="2">
    <source>
        <dbReference type="SMART" id="SM00769"/>
    </source>
</evidence>
<dbReference type="GO" id="GO:0005829">
    <property type="term" value="C:cytosol"/>
    <property type="evidence" value="ECO:0007669"/>
    <property type="project" value="TreeGrafter"/>
</dbReference>
<dbReference type="SUPFAM" id="SSF117070">
    <property type="entry name" value="LEA14-like"/>
    <property type="match status" value="1"/>
</dbReference>
<dbReference type="Proteomes" id="UP001515500">
    <property type="component" value="Chromosome 5"/>
</dbReference>
<dbReference type="RefSeq" id="XP_039125500.1">
    <property type="nucleotide sequence ID" value="XM_039269566.1"/>
</dbReference>
<dbReference type="SMART" id="SM00769">
    <property type="entry name" value="WHy"/>
    <property type="match status" value="1"/>
</dbReference>
<dbReference type="GeneID" id="120261617"/>
<dbReference type="GO" id="GO:0009269">
    <property type="term" value="P:response to desiccation"/>
    <property type="evidence" value="ECO:0007669"/>
    <property type="project" value="InterPro"/>
</dbReference>
<dbReference type="InterPro" id="IPR004864">
    <property type="entry name" value="LEA_2"/>
</dbReference>
<sequence length="151" mass="16793">MAYLMDKAKEFVAEKIAKMKKPEADVDDVSLHNVSREAAIFNAAISIHNPYSHNLPICEISYTLKSAGRVVVSGKMDDPGSIEAEKNTKVDVPMKVPYDFLISLMKDVGRDWDVDYELCLGLTVDIPIFGNFTIPLSKKGELKLPTLSDIF</sequence>
<proteinExistence type="inferred from homology"/>
<gene>
    <name evidence="4" type="primary">LOC120261617</name>
</gene>
<organism evidence="3 4">
    <name type="scientific">Dioscorea cayennensis subsp. rotundata</name>
    <name type="common">White Guinea yam</name>
    <name type="synonym">Dioscorea rotundata</name>
    <dbReference type="NCBI Taxonomy" id="55577"/>
    <lineage>
        <taxon>Eukaryota</taxon>
        <taxon>Viridiplantae</taxon>
        <taxon>Streptophyta</taxon>
        <taxon>Embryophyta</taxon>
        <taxon>Tracheophyta</taxon>
        <taxon>Spermatophyta</taxon>
        <taxon>Magnoliopsida</taxon>
        <taxon>Liliopsida</taxon>
        <taxon>Dioscoreales</taxon>
        <taxon>Dioscoreaceae</taxon>
        <taxon>Dioscorea</taxon>
    </lineage>
</organism>
<dbReference type="PANTHER" id="PTHR31459:SF19">
    <property type="entry name" value="DESICCATION-RELATED PROTEIN LEA14-RELATED"/>
    <property type="match status" value="1"/>
</dbReference>
<dbReference type="InterPro" id="IPR013990">
    <property type="entry name" value="WHy-dom"/>
</dbReference>
<dbReference type="Gene3D" id="2.60.40.1820">
    <property type="match status" value="1"/>
</dbReference>
<dbReference type="PANTHER" id="PTHR31459">
    <property type="match status" value="1"/>
</dbReference>
<comment type="similarity">
    <text evidence="1">Belongs to the LEA type 2 family.</text>
</comment>
<evidence type="ECO:0000256" key="1">
    <source>
        <dbReference type="ARBA" id="ARBA00005960"/>
    </source>
</evidence>
<evidence type="ECO:0000313" key="4">
    <source>
        <dbReference type="RefSeq" id="XP_039125500.1"/>
    </source>
</evidence>
<dbReference type="AlphaFoldDB" id="A0AB40BDV3"/>
<name>A0AB40BDV3_DIOCR</name>
<dbReference type="Pfam" id="PF03168">
    <property type="entry name" value="LEA_2"/>
    <property type="match status" value="1"/>
</dbReference>
<dbReference type="FunFam" id="2.60.40.1820:FF:000001">
    <property type="entry name" value="Desiccation protectant protein Lea14-like"/>
    <property type="match status" value="1"/>
</dbReference>
<evidence type="ECO:0000313" key="3">
    <source>
        <dbReference type="Proteomes" id="UP001515500"/>
    </source>
</evidence>
<accession>A0AB40BDV3</accession>
<protein>
    <submittedName>
        <fullName evidence="4">LOW QUALITY PROTEIN: late embryogenesis abundant protein Lea14-A-like</fullName>
    </submittedName>
</protein>
<keyword evidence="3" id="KW-1185">Reference proteome</keyword>